<gene>
    <name evidence="1" type="ORF">MJG53_013222</name>
</gene>
<evidence type="ECO:0000313" key="1">
    <source>
        <dbReference type="EMBL" id="KAI4571116.1"/>
    </source>
</evidence>
<keyword evidence="2" id="KW-1185">Reference proteome</keyword>
<organism evidence="1 2">
    <name type="scientific">Ovis ammon polii x Ovis aries</name>
    <dbReference type="NCBI Taxonomy" id="2918886"/>
    <lineage>
        <taxon>Eukaryota</taxon>
        <taxon>Metazoa</taxon>
        <taxon>Chordata</taxon>
        <taxon>Craniata</taxon>
        <taxon>Vertebrata</taxon>
        <taxon>Euteleostomi</taxon>
        <taxon>Mammalia</taxon>
        <taxon>Eutheria</taxon>
        <taxon>Laurasiatheria</taxon>
        <taxon>Artiodactyla</taxon>
        <taxon>Ruminantia</taxon>
        <taxon>Pecora</taxon>
        <taxon>Bovidae</taxon>
        <taxon>Caprinae</taxon>
        <taxon>Ovis</taxon>
    </lineage>
</organism>
<sequence length="853" mass="93917">MLLQDAHRFGQKLLRRRPLGPREETDHHTAGCLDTLDLVIIGVRRMLGAGVHILVGAVAKYIAGPAIILSFLVAALSSLLSGICYIEFGARVPRSGSMYLYSYSIMGQVYGFIIGWNRILSLTVGTACIARAWSYTFDSLIGNRISQALERTFSLYMPYYLAKYPDFFALGLVLLLTGLLVLGVHVLPQVNKVFMGINILVLSFIIVSGFITGDLHNWKLTEQDYTLNTSESEDIYSLGPLGSGGFVPFGLEGILRGAALCFYMFIGFDSIVTTGEKAQNPQRSIPISIVVSVLICFVVYFGVSAALTLMVPYYQIHPDSPFLQAFLHVGWGHARYVMAIGILCALSSSLLNTMFAMSWLIYTMAEDRLLFRFLAQVNARTRTHIRVIMISGNLAGVLALLFHFSDLMDLMSLRSLLANLVVDFSVLVLRYHSDQNLSKNQKTEEETEMELVVKERSLDSVLEASTLSFLKSLWFPPSTIPTRKSGQIVYGCAFLLVLLLIILSLILAQRPSQVFSGDPVLTTVAVLLLLLITGVTVIIWRQPQDPTALHFKQIVASSTPSRMLRQYVHQLGQKLVHRRRLEPKEEIESPVAQLNTLQMVILGVANTLGAGIYVVAGIVAKYITGPAIAISFLVAALPCLMCALCYAELWARVSCSGSVYLYSYVTMGQLYAFITGWNLILTLLIATASLSKVWSITFDSLIGNHISQALEGTFSPYMPSFLATFPDFVALALLLVMIGVTLLGLHTSPLIFKVFTGIKIFVPIFTIISGFIKGDLHNWQLTEQDYRLNTSGSSDIYSLGPLGSGGFVPFGFDGILRGAALCFYPCFAVEAVVATDIPALEIDRQESKTPYPM</sequence>
<accession>A0ACB9UHY9</accession>
<dbReference type="EMBL" id="CM043041">
    <property type="protein sequence ID" value="KAI4571116.1"/>
    <property type="molecule type" value="Genomic_DNA"/>
</dbReference>
<reference evidence="1" key="1">
    <citation type="submission" date="2022-03" db="EMBL/GenBank/DDBJ databases">
        <title>Genomic analyses of argali, domestic sheep and their hybrids provide insights into chromosomal evolution, heterosis and genetic basis of agronomic traits.</title>
        <authorList>
            <person name="Li M."/>
        </authorList>
    </citation>
    <scope>NUCLEOTIDE SEQUENCE</scope>
    <source>
        <strain evidence="1">F1 hybrid</strain>
    </source>
</reference>
<proteinExistence type="predicted"/>
<protein>
    <submittedName>
        <fullName evidence="1">Uncharacterized protein</fullName>
    </submittedName>
</protein>
<comment type="caution">
    <text evidence="1">The sequence shown here is derived from an EMBL/GenBank/DDBJ whole genome shotgun (WGS) entry which is preliminary data.</text>
</comment>
<name>A0ACB9UHY9_9CETA</name>
<dbReference type="Proteomes" id="UP001057279">
    <property type="component" value="Linkage Group LG16"/>
</dbReference>
<evidence type="ECO:0000313" key="2">
    <source>
        <dbReference type="Proteomes" id="UP001057279"/>
    </source>
</evidence>